<dbReference type="SUPFAM" id="SSF63380">
    <property type="entry name" value="Riboflavin synthase domain-like"/>
    <property type="match status" value="1"/>
</dbReference>
<dbReference type="SUPFAM" id="SSF52343">
    <property type="entry name" value="Ferredoxin reductase-like, C-terminal NADP-linked domain"/>
    <property type="match status" value="1"/>
</dbReference>
<dbReference type="GO" id="GO:0010181">
    <property type="term" value="F:FMN binding"/>
    <property type="evidence" value="ECO:0007669"/>
    <property type="project" value="InterPro"/>
</dbReference>
<keyword evidence="9" id="KW-1185">Reference proteome</keyword>
<accession>A0A0S2K782</accession>
<dbReference type="Proteomes" id="UP000061457">
    <property type="component" value="Chromosome II"/>
</dbReference>
<sequence>MLNASPFIQAGLLLVGYFVFTLFCYRKVIVTKFQNHKQRHAKTLIAYASESGSGEQLARELHVKLKSQGDPAICISLNQVTEQQLKQADTLLIIASTYGEGEAPDNGRHFLGKLDTFKSTLAHLNYAVLALGDKAYGQYCQFGLMLNQALQCKHCTPLFKPILVDKLDENSIHEWYSNLLSKGLLEEAVPRSTLSSTQLPIQHFKLTGRQQVNLNSPGAPLFEINLAVPSDLTWQAGDIARLHIENTVREYSIASVPQEQSLKLLVREQKHPTGELGLGSGWLCHHADLDSTQAFSIRANPKFNPLDEHKKLILIGNGSGLAGLRGHLKHRELKQHHENWLLYGERCAEHDLPWHLELTEWFNAKHLTEIDLAFSRQTADSNIRVGRCHSGYVQDALLAQQAKLKDWVNNGAAIFICGSLQGMAKDVESMLLDILGQPVLSRLERQGLYRKDVY</sequence>
<dbReference type="CDD" id="cd06200">
    <property type="entry name" value="SiR_like1"/>
    <property type="match status" value="1"/>
</dbReference>
<dbReference type="InterPro" id="IPR017938">
    <property type="entry name" value="Riboflavin_synthase-like_b-brl"/>
</dbReference>
<dbReference type="InterPro" id="IPR029039">
    <property type="entry name" value="Flavoprotein-like_sf"/>
</dbReference>
<dbReference type="PANTHER" id="PTHR19384">
    <property type="entry name" value="NITRIC OXIDE SYNTHASE-RELATED"/>
    <property type="match status" value="1"/>
</dbReference>
<keyword evidence="3" id="KW-0249">Electron transport</keyword>
<evidence type="ECO:0000256" key="2">
    <source>
        <dbReference type="ARBA" id="ARBA00022643"/>
    </source>
</evidence>
<keyword evidence="3" id="KW-0813">Transport</keyword>
<gene>
    <name evidence="8" type="ORF">PP2015_3668</name>
</gene>
<proteinExistence type="predicted"/>
<evidence type="ECO:0000256" key="4">
    <source>
        <dbReference type="ARBA" id="ARBA00023797"/>
    </source>
</evidence>
<dbReference type="InterPro" id="IPR039261">
    <property type="entry name" value="FNR_nucleotide-bd"/>
</dbReference>
<dbReference type="KEGG" id="pphe:PP2015_3668"/>
<evidence type="ECO:0000259" key="7">
    <source>
        <dbReference type="PROSITE" id="PS51384"/>
    </source>
</evidence>
<dbReference type="SUPFAM" id="SSF52218">
    <property type="entry name" value="Flavoproteins"/>
    <property type="match status" value="1"/>
</dbReference>
<evidence type="ECO:0000259" key="6">
    <source>
        <dbReference type="PROSITE" id="PS50902"/>
    </source>
</evidence>
<dbReference type="OrthoDB" id="9816402at2"/>
<feature type="domain" description="FAD-binding FR-type" evidence="7">
    <location>
        <begin position="199"/>
        <end position="306"/>
    </location>
</feature>
<dbReference type="GO" id="GO:0003958">
    <property type="term" value="F:NADPH-hemoprotein reductase activity"/>
    <property type="evidence" value="ECO:0007669"/>
    <property type="project" value="UniProtKB-EC"/>
</dbReference>
<protein>
    <recommendedName>
        <fullName evidence="4">NADPH--hemoprotein reductase</fullName>
        <ecNumber evidence="4">1.6.2.4</ecNumber>
    </recommendedName>
</protein>
<evidence type="ECO:0000313" key="8">
    <source>
        <dbReference type="EMBL" id="ALO44141.1"/>
    </source>
</evidence>
<keyword evidence="2" id="KW-0288">FMN</keyword>
<dbReference type="PATRIC" id="fig|161398.10.peg.3747"/>
<dbReference type="RefSeq" id="WP_058032023.1">
    <property type="nucleotide sequence ID" value="NZ_CP013188.1"/>
</dbReference>
<reference evidence="9" key="1">
    <citation type="submission" date="2015-11" db="EMBL/GenBank/DDBJ databases">
        <authorList>
            <person name="Kim K.M."/>
        </authorList>
    </citation>
    <scope>NUCLEOTIDE SEQUENCE [LARGE SCALE GENOMIC DNA]</scope>
    <source>
        <strain evidence="9">KCTC 12086</strain>
    </source>
</reference>
<keyword evidence="1" id="KW-0285">Flavoprotein</keyword>
<evidence type="ECO:0000256" key="5">
    <source>
        <dbReference type="SAM" id="Phobius"/>
    </source>
</evidence>
<name>A0A0S2K782_9GAMM</name>
<dbReference type="Gene3D" id="3.40.50.360">
    <property type="match status" value="1"/>
</dbReference>
<dbReference type="EMBL" id="CP013188">
    <property type="protein sequence ID" value="ALO44141.1"/>
    <property type="molecule type" value="Genomic_DNA"/>
</dbReference>
<dbReference type="Pfam" id="PF00258">
    <property type="entry name" value="Flavodoxin_1"/>
    <property type="match status" value="1"/>
</dbReference>
<organism evidence="8 9">
    <name type="scientific">Pseudoalteromonas phenolica</name>
    <dbReference type="NCBI Taxonomy" id="161398"/>
    <lineage>
        <taxon>Bacteria</taxon>
        <taxon>Pseudomonadati</taxon>
        <taxon>Pseudomonadota</taxon>
        <taxon>Gammaproteobacteria</taxon>
        <taxon>Alteromonadales</taxon>
        <taxon>Pseudoalteromonadaceae</taxon>
        <taxon>Pseudoalteromonas</taxon>
    </lineage>
</organism>
<dbReference type="EC" id="1.6.2.4" evidence="4"/>
<dbReference type="InterPro" id="IPR017927">
    <property type="entry name" value="FAD-bd_FR_type"/>
</dbReference>
<dbReference type="Gene3D" id="3.40.50.80">
    <property type="entry name" value="Nucleotide-binding domain of ferredoxin-NADP reductase (FNR) module"/>
    <property type="match status" value="1"/>
</dbReference>
<evidence type="ECO:0000313" key="9">
    <source>
        <dbReference type="Proteomes" id="UP000061457"/>
    </source>
</evidence>
<dbReference type="Gene3D" id="2.40.30.10">
    <property type="entry name" value="Translation factors"/>
    <property type="match status" value="1"/>
</dbReference>
<dbReference type="PRINTS" id="PR00369">
    <property type="entry name" value="FLAVODOXIN"/>
</dbReference>
<feature type="transmembrane region" description="Helical" evidence="5">
    <location>
        <begin position="6"/>
        <end position="25"/>
    </location>
</feature>
<dbReference type="AlphaFoldDB" id="A0A0S2K782"/>
<keyword evidence="5" id="KW-1133">Transmembrane helix</keyword>
<dbReference type="PANTHER" id="PTHR19384:SF17">
    <property type="entry name" value="NADPH--CYTOCHROME P450 REDUCTASE"/>
    <property type="match status" value="1"/>
</dbReference>
<dbReference type="InterPro" id="IPR008254">
    <property type="entry name" value="Flavodoxin/NO_synth"/>
</dbReference>
<dbReference type="PROSITE" id="PS50902">
    <property type="entry name" value="FLAVODOXIN_LIKE"/>
    <property type="match status" value="1"/>
</dbReference>
<dbReference type="STRING" id="161398.PP2015_3668"/>
<evidence type="ECO:0000256" key="3">
    <source>
        <dbReference type="ARBA" id="ARBA00022982"/>
    </source>
</evidence>
<feature type="domain" description="Flavodoxin-like" evidence="6">
    <location>
        <begin position="43"/>
        <end position="180"/>
    </location>
</feature>
<dbReference type="GO" id="GO:0050660">
    <property type="term" value="F:flavin adenine dinucleotide binding"/>
    <property type="evidence" value="ECO:0007669"/>
    <property type="project" value="TreeGrafter"/>
</dbReference>
<keyword evidence="5" id="KW-0812">Transmembrane</keyword>
<dbReference type="PROSITE" id="PS51384">
    <property type="entry name" value="FAD_FR"/>
    <property type="match status" value="1"/>
</dbReference>
<dbReference type="InterPro" id="IPR001094">
    <property type="entry name" value="Flavdoxin-like"/>
</dbReference>
<dbReference type="GO" id="GO:0005829">
    <property type="term" value="C:cytosol"/>
    <property type="evidence" value="ECO:0007669"/>
    <property type="project" value="TreeGrafter"/>
</dbReference>
<evidence type="ECO:0000256" key="1">
    <source>
        <dbReference type="ARBA" id="ARBA00022630"/>
    </source>
</evidence>
<keyword evidence="5" id="KW-0472">Membrane</keyword>